<accession>A0ACC0URH8</accession>
<reference evidence="1" key="1">
    <citation type="submission" date="2022-10" db="EMBL/GenBank/DDBJ databases">
        <title>Complete Genome of Trichothecium roseum strain YXFP-22015, a Plant Pathogen Isolated from Citrus.</title>
        <authorList>
            <person name="Wang Y."/>
            <person name="Zhu L."/>
        </authorList>
    </citation>
    <scope>NUCLEOTIDE SEQUENCE</scope>
    <source>
        <strain evidence="1">YXFP-22015</strain>
    </source>
</reference>
<name>A0ACC0URH8_9HYPO</name>
<comment type="caution">
    <text evidence="1">The sequence shown here is derived from an EMBL/GenBank/DDBJ whole genome shotgun (WGS) entry which is preliminary data.</text>
</comment>
<evidence type="ECO:0000313" key="2">
    <source>
        <dbReference type="Proteomes" id="UP001163324"/>
    </source>
</evidence>
<gene>
    <name evidence="1" type="ORF">N3K66_008892</name>
</gene>
<proteinExistence type="predicted"/>
<sequence>MGPFGWIVSMIVFISFMTFVTFFGRLPQLRNTPVSFLHHLLVLYIPNALWALDRRVTGGRVVSKAQRFFHAMMYDRHPTTVIFFIIILFAAETLFLPPAWPHLTTANRVTASLAVFLPYLFLYLSCAADPGYVTAENHARHMSLYPYDFALFHPGRLCRTCNLVKPPRSKHCSICKRCVARADHHCIFINGCVGYGNHHWFLLLLLSTASLCTYGAGLGLSLLLAAIRRDGRAGPDFALWPPASMSWGRYGSTWSVALSRNMRVGTATLLAGLISPLVWGLLLYSLWLVYCGTTTNESLKWSDMQEDVRDGYAFERPLGRSPSRQLARGETPWTRWPVRAERILVPTKDGRPPRSEQQELPGVGEWTRPRDMTEVENIYDLGLWLNLADIFASEPNFGSLRSLPTTERRRKPSRDGRVG</sequence>
<protein>
    <submittedName>
        <fullName evidence="1">Uncharacterized protein</fullName>
    </submittedName>
</protein>
<keyword evidence="2" id="KW-1185">Reference proteome</keyword>
<organism evidence="1 2">
    <name type="scientific">Trichothecium roseum</name>
    <dbReference type="NCBI Taxonomy" id="47278"/>
    <lineage>
        <taxon>Eukaryota</taxon>
        <taxon>Fungi</taxon>
        <taxon>Dikarya</taxon>
        <taxon>Ascomycota</taxon>
        <taxon>Pezizomycotina</taxon>
        <taxon>Sordariomycetes</taxon>
        <taxon>Hypocreomycetidae</taxon>
        <taxon>Hypocreales</taxon>
        <taxon>Hypocreales incertae sedis</taxon>
        <taxon>Trichothecium</taxon>
    </lineage>
</organism>
<evidence type="ECO:0000313" key="1">
    <source>
        <dbReference type="EMBL" id="KAI9896720.1"/>
    </source>
</evidence>
<dbReference type="Proteomes" id="UP001163324">
    <property type="component" value="Chromosome 9"/>
</dbReference>
<dbReference type="EMBL" id="CM047948">
    <property type="protein sequence ID" value="KAI9896720.1"/>
    <property type="molecule type" value="Genomic_DNA"/>
</dbReference>